<dbReference type="Proteomes" id="UP000028411">
    <property type="component" value="Unassembled WGS sequence"/>
</dbReference>
<dbReference type="RefSeq" id="WP_037448872.1">
    <property type="nucleotide sequence ID" value="NZ_JFHR01000010.1"/>
</dbReference>
<dbReference type="EMBL" id="JFHR01000010">
    <property type="protein sequence ID" value="KEQ54488.1"/>
    <property type="molecule type" value="Genomic_DNA"/>
</dbReference>
<protein>
    <submittedName>
        <fullName evidence="1">Uncharacterized protein</fullName>
    </submittedName>
</protein>
<comment type="caution">
    <text evidence="1">The sequence shown here is derived from an EMBL/GenBank/DDBJ whole genome shotgun (WGS) entry which is preliminary data.</text>
</comment>
<organism evidence="1 2">
    <name type="scientific">Sphingobium chlorophenolicum</name>
    <dbReference type="NCBI Taxonomy" id="46429"/>
    <lineage>
        <taxon>Bacteria</taxon>
        <taxon>Pseudomonadati</taxon>
        <taxon>Pseudomonadota</taxon>
        <taxon>Alphaproteobacteria</taxon>
        <taxon>Sphingomonadales</taxon>
        <taxon>Sphingomonadaceae</taxon>
        <taxon>Sphingobium</taxon>
    </lineage>
</organism>
<gene>
    <name evidence="1" type="ORF">BV95_01296</name>
</gene>
<accession>A0A081RH15</accession>
<evidence type="ECO:0000313" key="2">
    <source>
        <dbReference type="Proteomes" id="UP000028411"/>
    </source>
</evidence>
<dbReference type="AlphaFoldDB" id="A0A081RH15"/>
<proteinExistence type="predicted"/>
<sequence length="124" mass="13932">MDTNTLVKEGQCLVRYLDEGKVKPRGAVWVYSSDTETWRLWIVPSAQITDKSEFYRLVSETISKHRVEMPTLDIGSVELKSADHPVVQGLGKFLHMEGLGAATFSNNRFNGFFLPDGVVLRMAV</sequence>
<dbReference type="eggNOG" id="ENOG50317W7">
    <property type="taxonomic scope" value="Bacteria"/>
</dbReference>
<evidence type="ECO:0000313" key="1">
    <source>
        <dbReference type="EMBL" id="KEQ54488.1"/>
    </source>
</evidence>
<dbReference type="OrthoDB" id="8266051at2"/>
<reference evidence="1 2" key="1">
    <citation type="submission" date="2014-02" db="EMBL/GenBank/DDBJ databases">
        <title>Whole genome sequence of Sphingobium chlorophenolicum NBRC 16172.</title>
        <authorList>
            <person name="Gan H.M."/>
            <person name="Gan H.Y."/>
            <person name="Chew T.H."/>
            <person name="Savka M.A."/>
        </authorList>
    </citation>
    <scope>NUCLEOTIDE SEQUENCE [LARGE SCALE GENOMIC DNA]</scope>
    <source>
        <strain evidence="1 2">NBRC 16172</strain>
    </source>
</reference>
<name>A0A081RH15_SPHCR</name>